<gene>
    <name evidence="5" type="ORF">IDF66_13650</name>
</gene>
<evidence type="ECO:0000259" key="4">
    <source>
        <dbReference type="Pfam" id="PF01425"/>
    </source>
</evidence>
<dbReference type="InterPro" id="IPR020556">
    <property type="entry name" value="Amidase_CS"/>
</dbReference>
<dbReference type="InterPro" id="IPR036928">
    <property type="entry name" value="AS_sf"/>
</dbReference>
<feature type="domain" description="Amidase" evidence="4">
    <location>
        <begin position="7"/>
        <end position="223"/>
    </location>
</feature>
<dbReference type="PANTHER" id="PTHR11895">
    <property type="entry name" value="TRANSAMIDASE"/>
    <property type="match status" value="1"/>
</dbReference>
<protein>
    <recommendedName>
        <fullName evidence="3">amidase</fullName>
        <ecNumber evidence="3">3.5.1.4</ecNumber>
    </recommendedName>
</protein>
<feature type="domain" description="Amidase" evidence="4">
    <location>
        <begin position="328"/>
        <end position="420"/>
    </location>
</feature>
<comment type="similarity">
    <text evidence="2">Belongs to the amidase family.</text>
</comment>
<dbReference type="PANTHER" id="PTHR11895:SF7">
    <property type="entry name" value="GLUTAMYL-TRNA(GLN) AMIDOTRANSFERASE SUBUNIT A, MITOCHONDRIAL"/>
    <property type="match status" value="1"/>
</dbReference>
<name>A0ABR7WFH0_9ACTN</name>
<evidence type="ECO:0000313" key="5">
    <source>
        <dbReference type="EMBL" id="MBD1320627.1"/>
    </source>
</evidence>
<dbReference type="Gene3D" id="3.90.1300.10">
    <property type="entry name" value="Amidase signature (AS) domain"/>
    <property type="match status" value="1"/>
</dbReference>
<dbReference type="Pfam" id="PF01425">
    <property type="entry name" value="Amidase"/>
    <property type="match status" value="2"/>
</dbReference>
<accession>A0ABR7WFH0</accession>
<sequence>MTTETAVDQSLSRYDDYAWTNAFVHVDADEVRTEATVARPGPLHGDLFSVKDLFAVAGVPSRGGSLVLDDFRPDVDATAVTRARRAGAVFFGKTNCAEFGFGIDTETRLGGRVLHPTRDDLSPGGSSGGDAVAVATGIVDFAIAGDYGGSIRWPAQALGIFGLRPGVGNVPTYGRIGGLGADRSAPIGLARAPWRLASELEVVGVMARSAGKIADVIGVLADQQGRGEPTGRVLVTDGSEIAPISDDVRAALSSVVERARESGLVVDPAGGLFAGALEAYTELRARLDDHPDVRELSRGREELLCDSTRAVLETAPREVFVGSEVRDAWTTAMRVRRRIDGRLRGYDAVIMPCAPTGAVGFAEEVQVGGGSLTGHQLMAHLRAVSLTGLAALSVPVGHGDDGRPISVQLVGVPGTESRLCSLAEGLASSNDTQLVGAGMDERRRR</sequence>
<organism evidence="5 6">
    <name type="scientific">Gordonia hankookensis</name>
    <dbReference type="NCBI Taxonomy" id="589403"/>
    <lineage>
        <taxon>Bacteria</taxon>
        <taxon>Bacillati</taxon>
        <taxon>Actinomycetota</taxon>
        <taxon>Actinomycetes</taxon>
        <taxon>Mycobacteriales</taxon>
        <taxon>Gordoniaceae</taxon>
        <taxon>Gordonia</taxon>
    </lineage>
</organism>
<dbReference type="InterPro" id="IPR023631">
    <property type="entry name" value="Amidase_dom"/>
</dbReference>
<comment type="catalytic activity">
    <reaction evidence="1">
        <text>a monocarboxylic acid amide + H2O = a monocarboxylate + NH4(+)</text>
        <dbReference type="Rhea" id="RHEA:12020"/>
        <dbReference type="ChEBI" id="CHEBI:15377"/>
        <dbReference type="ChEBI" id="CHEBI:28938"/>
        <dbReference type="ChEBI" id="CHEBI:35757"/>
        <dbReference type="ChEBI" id="CHEBI:83628"/>
        <dbReference type="EC" id="3.5.1.4"/>
    </reaction>
</comment>
<dbReference type="InterPro" id="IPR000120">
    <property type="entry name" value="Amidase"/>
</dbReference>
<dbReference type="PROSITE" id="PS00571">
    <property type="entry name" value="AMIDASES"/>
    <property type="match status" value="1"/>
</dbReference>
<dbReference type="EC" id="3.5.1.4" evidence="3"/>
<evidence type="ECO:0000256" key="1">
    <source>
        <dbReference type="ARBA" id="ARBA00001311"/>
    </source>
</evidence>
<dbReference type="RefSeq" id="WP_190267242.1">
    <property type="nucleotide sequence ID" value="NZ_BAABAD010000004.1"/>
</dbReference>
<evidence type="ECO:0000313" key="6">
    <source>
        <dbReference type="Proteomes" id="UP000602395"/>
    </source>
</evidence>
<evidence type="ECO:0000256" key="3">
    <source>
        <dbReference type="ARBA" id="ARBA00012922"/>
    </source>
</evidence>
<keyword evidence="6" id="KW-1185">Reference proteome</keyword>
<evidence type="ECO:0000256" key="2">
    <source>
        <dbReference type="ARBA" id="ARBA00009199"/>
    </source>
</evidence>
<reference evidence="5 6" key="1">
    <citation type="submission" date="2020-09" db="EMBL/GenBank/DDBJ databases">
        <title>Novel species in genus Gordonia.</title>
        <authorList>
            <person name="Zhang G."/>
        </authorList>
    </citation>
    <scope>NUCLEOTIDE SEQUENCE [LARGE SCALE GENOMIC DNA]</scope>
    <source>
        <strain evidence="5 6">ON-33</strain>
    </source>
</reference>
<comment type="caution">
    <text evidence="5">The sequence shown here is derived from an EMBL/GenBank/DDBJ whole genome shotgun (WGS) entry which is preliminary data.</text>
</comment>
<proteinExistence type="inferred from homology"/>
<dbReference type="SUPFAM" id="SSF75304">
    <property type="entry name" value="Amidase signature (AS) enzymes"/>
    <property type="match status" value="1"/>
</dbReference>
<dbReference type="Proteomes" id="UP000602395">
    <property type="component" value="Unassembled WGS sequence"/>
</dbReference>
<dbReference type="EMBL" id="JACWMS010000002">
    <property type="protein sequence ID" value="MBD1320627.1"/>
    <property type="molecule type" value="Genomic_DNA"/>
</dbReference>